<evidence type="ECO:0000313" key="1">
    <source>
        <dbReference type="EMBL" id="WHZ59192.1"/>
    </source>
</evidence>
<keyword evidence="2" id="KW-1185">Reference proteome</keyword>
<keyword evidence="1" id="KW-0645">Protease</keyword>
<evidence type="ECO:0000313" key="2">
    <source>
        <dbReference type="Proteomes" id="UP001226091"/>
    </source>
</evidence>
<proteinExistence type="predicted"/>
<dbReference type="EMBL" id="CP126116">
    <property type="protein sequence ID" value="WHZ59192.1"/>
    <property type="molecule type" value="Genomic_DNA"/>
</dbReference>
<name>A0ACD4RGB2_9BACI</name>
<reference evidence="2" key="1">
    <citation type="journal article" date="2025" name="Aquaculture">
        <title>Assessment of the bioflocculant production and safety properties of Metabacillus hrfriensis sp. nov. based on phenotypic and whole-genome sequencing analysis.</title>
        <authorList>
            <person name="Zhang R."/>
            <person name="Zhao Z."/>
            <person name="Luo L."/>
            <person name="Wang S."/>
            <person name="Guo K."/>
            <person name="Xu W."/>
        </authorList>
    </citation>
    <scope>NUCLEOTIDE SEQUENCE [LARGE SCALE GENOMIC DNA]</scope>
    <source>
        <strain evidence="2">CT-WN-B3</strain>
    </source>
</reference>
<gene>
    <name evidence="1" type="primary">yyaC</name>
    <name evidence="1" type="ORF">QLQ22_07660</name>
</gene>
<dbReference type="Proteomes" id="UP001226091">
    <property type="component" value="Chromosome"/>
</dbReference>
<organism evidence="1 2">
    <name type="scientific">Metabacillus hrfriensis</name>
    <dbReference type="NCBI Taxonomy" id="3048891"/>
    <lineage>
        <taxon>Bacteria</taxon>
        <taxon>Bacillati</taxon>
        <taxon>Bacillota</taxon>
        <taxon>Bacilli</taxon>
        <taxon>Bacillales</taxon>
        <taxon>Bacillaceae</taxon>
        <taxon>Metabacillus</taxon>
    </lineage>
</organism>
<accession>A0ACD4RGB2</accession>
<protein>
    <submittedName>
        <fullName evidence="1">Spore protease YyaC</fullName>
    </submittedName>
</protein>
<keyword evidence="1" id="KW-0378">Hydrolase</keyword>
<sequence length="196" mass="21973">MNLFYNEMTEEPAFYVKSKSKTEEKEIKCAALKLNEIFQHAERENQEIVFLCIGSDRYVGDSLGPLVGTMLLEHEIPYRVYGTLEEPVHAFNLKGILKKIQKPKKPLIISMDACLGDQGQVGSVSFNKGPLAPGKALEKMLPEVGDYHFKGIVNYIDPLPASQFLNDTRLYTIMNLAKIIVRIISVAAQKETEPGI</sequence>